<feature type="domain" description="PAS" evidence="7">
    <location>
        <begin position="325"/>
        <end position="395"/>
    </location>
</feature>
<keyword evidence="10" id="KW-1185">Reference proteome</keyword>
<organism evidence="9 10">
    <name type="scientific">Calothrix parasitica NIES-267</name>
    <dbReference type="NCBI Taxonomy" id="1973488"/>
    <lineage>
        <taxon>Bacteria</taxon>
        <taxon>Bacillati</taxon>
        <taxon>Cyanobacteriota</taxon>
        <taxon>Cyanophyceae</taxon>
        <taxon>Nostocales</taxon>
        <taxon>Calotrichaceae</taxon>
        <taxon>Calothrix</taxon>
    </lineage>
</organism>
<gene>
    <name evidence="9" type="ORF">NIES267_45600</name>
</gene>
<dbReference type="Pfam" id="PF08448">
    <property type="entry name" value="PAS_4"/>
    <property type="match status" value="1"/>
</dbReference>
<name>A0A1Z4LUX3_9CYAN</name>
<dbReference type="InterPro" id="IPR000700">
    <property type="entry name" value="PAS-assoc_C"/>
</dbReference>
<evidence type="ECO:0000256" key="3">
    <source>
        <dbReference type="ARBA" id="ARBA00022553"/>
    </source>
</evidence>
<dbReference type="SMART" id="SM00091">
    <property type="entry name" value="PAS"/>
    <property type="match status" value="2"/>
</dbReference>
<feature type="domain" description="PAS" evidence="7">
    <location>
        <begin position="195"/>
        <end position="265"/>
    </location>
</feature>
<sequence length="438" mass="50635">MQDEKNSAYESNNPVKDALELISSRNSNGEVKQTLHKLQELLARTKADNENLNQKLDREIRNCKLLEDRLSSSEAKLRGIVESIKDIILVVTIEDKKLSNVEILPTCESHGDATTDQLINKTAELFFKETAENYLEQVLYALDTQKILHFDYLLQAEENQVWFSASISPISDKSALWVARDITQRKAAEEVLRKSEELFRAIYEQAAVGIFMVSLYGEFMQVNSRFCEIVGYKESFLKQISWQDITHKDDIEAELMHVRQLFTKEINNYSLQKRFIRKFNKYNREQWVNVSVSLVSDQQGMPDYFLGVVEDISHNKWTEDALRNSEERFCAIFEQASVGIYQIKLSGEFIEVNPRFCEITGYSESELLDLTWQDITTLDDLNSCIDFMSDILNNQSQANSIEKKLLHKNGELIEVKTSISVIKDCFGTPQYYLCIVEQ</sequence>
<proteinExistence type="predicted"/>
<dbReference type="SMART" id="SM00086">
    <property type="entry name" value="PAC"/>
    <property type="match status" value="3"/>
</dbReference>
<dbReference type="PANTHER" id="PTHR43304:SF1">
    <property type="entry name" value="PAC DOMAIN-CONTAINING PROTEIN"/>
    <property type="match status" value="1"/>
</dbReference>
<dbReference type="EMBL" id="AP018227">
    <property type="protein sequence ID" value="BAY85062.1"/>
    <property type="molecule type" value="Genomic_DNA"/>
</dbReference>
<dbReference type="EC" id="2.7.13.3" evidence="2"/>
<dbReference type="SUPFAM" id="SSF55785">
    <property type="entry name" value="PYP-like sensor domain (PAS domain)"/>
    <property type="match status" value="3"/>
</dbReference>
<evidence type="ECO:0000256" key="5">
    <source>
        <dbReference type="ARBA" id="ARBA00022777"/>
    </source>
</evidence>
<dbReference type="InterPro" id="IPR013767">
    <property type="entry name" value="PAS_fold"/>
</dbReference>
<keyword evidence="4" id="KW-0808">Transferase</keyword>
<dbReference type="PROSITE" id="PS50113">
    <property type="entry name" value="PAC"/>
    <property type="match status" value="1"/>
</dbReference>
<evidence type="ECO:0000256" key="2">
    <source>
        <dbReference type="ARBA" id="ARBA00012438"/>
    </source>
</evidence>
<dbReference type="InterPro" id="IPR035965">
    <property type="entry name" value="PAS-like_dom_sf"/>
</dbReference>
<dbReference type="Pfam" id="PF00989">
    <property type="entry name" value="PAS"/>
    <property type="match status" value="1"/>
</dbReference>
<evidence type="ECO:0000259" key="7">
    <source>
        <dbReference type="PROSITE" id="PS50112"/>
    </source>
</evidence>
<keyword evidence="6" id="KW-0175">Coiled coil</keyword>
<keyword evidence="5" id="KW-0418">Kinase</keyword>
<keyword evidence="3" id="KW-0597">Phosphoprotein</keyword>
<dbReference type="InterPro" id="IPR001610">
    <property type="entry name" value="PAC"/>
</dbReference>
<dbReference type="NCBIfam" id="TIGR00229">
    <property type="entry name" value="sensory_box"/>
    <property type="match status" value="2"/>
</dbReference>
<evidence type="ECO:0000256" key="6">
    <source>
        <dbReference type="SAM" id="Coils"/>
    </source>
</evidence>
<protein>
    <recommendedName>
        <fullName evidence="2">histidine kinase</fullName>
        <ecNumber evidence="2">2.7.13.3</ecNumber>
    </recommendedName>
</protein>
<dbReference type="Gene3D" id="3.30.450.20">
    <property type="entry name" value="PAS domain"/>
    <property type="match status" value="3"/>
</dbReference>
<feature type="domain" description="PAC" evidence="8">
    <location>
        <begin position="269"/>
        <end position="324"/>
    </location>
</feature>
<evidence type="ECO:0000256" key="4">
    <source>
        <dbReference type="ARBA" id="ARBA00022679"/>
    </source>
</evidence>
<evidence type="ECO:0000259" key="8">
    <source>
        <dbReference type="PROSITE" id="PS50113"/>
    </source>
</evidence>
<dbReference type="OrthoDB" id="9808408at2"/>
<dbReference type="GO" id="GO:0004673">
    <property type="term" value="F:protein histidine kinase activity"/>
    <property type="evidence" value="ECO:0007669"/>
    <property type="project" value="UniProtKB-EC"/>
</dbReference>
<evidence type="ECO:0000256" key="1">
    <source>
        <dbReference type="ARBA" id="ARBA00000085"/>
    </source>
</evidence>
<evidence type="ECO:0000313" key="10">
    <source>
        <dbReference type="Proteomes" id="UP000218418"/>
    </source>
</evidence>
<dbReference type="Pfam" id="PF08447">
    <property type="entry name" value="PAS_3"/>
    <property type="match status" value="1"/>
</dbReference>
<dbReference type="PANTHER" id="PTHR43304">
    <property type="entry name" value="PHYTOCHROME-LIKE PROTEIN CPH1"/>
    <property type="match status" value="1"/>
</dbReference>
<dbReference type="AlphaFoldDB" id="A0A1Z4LUX3"/>
<evidence type="ECO:0000313" key="9">
    <source>
        <dbReference type="EMBL" id="BAY85062.1"/>
    </source>
</evidence>
<reference evidence="9 10" key="1">
    <citation type="submission" date="2017-06" db="EMBL/GenBank/DDBJ databases">
        <title>Genome sequencing of cyanobaciteial culture collection at National Institute for Environmental Studies (NIES).</title>
        <authorList>
            <person name="Hirose Y."/>
            <person name="Shimura Y."/>
            <person name="Fujisawa T."/>
            <person name="Nakamura Y."/>
            <person name="Kawachi M."/>
        </authorList>
    </citation>
    <scope>NUCLEOTIDE SEQUENCE [LARGE SCALE GENOMIC DNA]</scope>
    <source>
        <strain evidence="9 10">NIES-267</strain>
    </source>
</reference>
<dbReference type="InterPro" id="IPR013656">
    <property type="entry name" value="PAS_4"/>
</dbReference>
<feature type="coiled-coil region" evidence="6">
    <location>
        <begin position="35"/>
        <end position="76"/>
    </location>
</feature>
<dbReference type="InterPro" id="IPR000014">
    <property type="entry name" value="PAS"/>
</dbReference>
<dbReference type="InterPro" id="IPR052162">
    <property type="entry name" value="Sensor_kinase/Photoreceptor"/>
</dbReference>
<accession>A0A1Z4LUX3</accession>
<dbReference type="InterPro" id="IPR013655">
    <property type="entry name" value="PAS_fold_3"/>
</dbReference>
<dbReference type="PROSITE" id="PS50112">
    <property type="entry name" value="PAS"/>
    <property type="match status" value="2"/>
</dbReference>
<dbReference type="GO" id="GO:0006355">
    <property type="term" value="P:regulation of DNA-templated transcription"/>
    <property type="evidence" value="ECO:0007669"/>
    <property type="project" value="InterPro"/>
</dbReference>
<dbReference type="CDD" id="cd00130">
    <property type="entry name" value="PAS"/>
    <property type="match status" value="2"/>
</dbReference>
<dbReference type="Proteomes" id="UP000218418">
    <property type="component" value="Chromosome"/>
</dbReference>
<comment type="catalytic activity">
    <reaction evidence="1">
        <text>ATP + protein L-histidine = ADP + protein N-phospho-L-histidine.</text>
        <dbReference type="EC" id="2.7.13.3"/>
    </reaction>
</comment>